<gene>
    <name evidence="1" type="ORF">PCON_04225</name>
</gene>
<sequence>MWNGNYLWSTKMFTGSRLDWSSRPVEDLFPGSWAREYIDGDAEPFTVAYGQPWPRPWTNDSGILAEETEQHEEV</sequence>
<organism evidence="1 2">
    <name type="scientific">Pyronema omphalodes (strain CBS 100304)</name>
    <name type="common">Pyronema confluens</name>
    <dbReference type="NCBI Taxonomy" id="1076935"/>
    <lineage>
        <taxon>Eukaryota</taxon>
        <taxon>Fungi</taxon>
        <taxon>Dikarya</taxon>
        <taxon>Ascomycota</taxon>
        <taxon>Pezizomycotina</taxon>
        <taxon>Pezizomycetes</taxon>
        <taxon>Pezizales</taxon>
        <taxon>Pyronemataceae</taxon>
        <taxon>Pyronema</taxon>
    </lineage>
</organism>
<keyword evidence="2" id="KW-1185">Reference proteome</keyword>
<dbReference type="Proteomes" id="UP000018144">
    <property type="component" value="Unassembled WGS sequence"/>
</dbReference>
<evidence type="ECO:0000313" key="2">
    <source>
        <dbReference type="Proteomes" id="UP000018144"/>
    </source>
</evidence>
<name>U4LY22_PYROM</name>
<proteinExistence type="predicted"/>
<protein>
    <submittedName>
        <fullName evidence="1">Uncharacterized protein</fullName>
    </submittedName>
</protein>
<evidence type="ECO:0000313" key="1">
    <source>
        <dbReference type="EMBL" id="CCX34718.1"/>
    </source>
</evidence>
<dbReference type="EMBL" id="HF936612">
    <property type="protein sequence ID" value="CCX34718.1"/>
    <property type="molecule type" value="Genomic_DNA"/>
</dbReference>
<reference evidence="1 2" key="1">
    <citation type="journal article" date="2013" name="PLoS Genet.">
        <title>The genome and development-dependent transcriptomes of Pyronema confluens: a window into fungal evolution.</title>
        <authorList>
            <person name="Traeger S."/>
            <person name="Altegoer F."/>
            <person name="Freitag M."/>
            <person name="Gabaldon T."/>
            <person name="Kempken F."/>
            <person name="Kumar A."/>
            <person name="Marcet-Houben M."/>
            <person name="Poggeler S."/>
            <person name="Stajich J.E."/>
            <person name="Nowrousian M."/>
        </authorList>
    </citation>
    <scope>NUCLEOTIDE SEQUENCE [LARGE SCALE GENOMIC DNA]</scope>
    <source>
        <strain evidence="2">CBS 100304</strain>
        <tissue evidence="1">Vegetative mycelium</tissue>
    </source>
</reference>
<accession>U4LY22</accession>
<dbReference type="AlphaFoldDB" id="U4LY22"/>